<evidence type="ECO:0000313" key="3">
    <source>
        <dbReference type="Proteomes" id="UP000663828"/>
    </source>
</evidence>
<keyword evidence="1" id="KW-1133">Transmembrane helix</keyword>
<feature type="transmembrane region" description="Helical" evidence="1">
    <location>
        <begin position="51"/>
        <end position="67"/>
    </location>
</feature>
<keyword evidence="3" id="KW-1185">Reference proteome</keyword>
<proteinExistence type="predicted"/>
<feature type="transmembrane region" description="Helical" evidence="1">
    <location>
        <begin position="6"/>
        <end position="30"/>
    </location>
</feature>
<organism evidence="2 3">
    <name type="scientific">Adineta ricciae</name>
    <name type="common">Rotifer</name>
    <dbReference type="NCBI Taxonomy" id="249248"/>
    <lineage>
        <taxon>Eukaryota</taxon>
        <taxon>Metazoa</taxon>
        <taxon>Spiralia</taxon>
        <taxon>Gnathifera</taxon>
        <taxon>Rotifera</taxon>
        <taxon>Eurotatoria</taxon>
        <taxon>Bdelloidea</taxon>
        <taxon>Adinetida</taxon>
        <taxon>Adinetidae</taxon>
        <taxon>Adineta</taxon>
    </lineage>
</organism>
<dbReference type="AlphaFoldDB" id="A0A816CI82"/>
<name>A0A816CI82_ADIRI</name>
<reference evidence="2" key="1">
    <citation type="submission" date="2021-02" db="EMBL/GenBank/DDBJ databases">
        <authorList>
            <person name="Nowell W R."/>
        </authorList>
    </citation>
    <scope>NUCLEOTIDE SEQUENCE</scope>
</reference>
<evidence type="ECO:0000256" key="1">
    <source>
        <dbReference type="SAM" id="Phobius"/>
    </source>
</evidence>
<sequence length="119" mass="13555">MMKLNFIRNGFVCMTAAIEYLFSGILFGVIPRITYENPKEFSCLIMKGSPLFSMLYFTSITIVDMYYGYYDGFILPMTMLAFLTLTGLLVALAKLDKNALTNDSYRLLFIVLEGILLIK</sequence>
<dbReference type="EMBL" id="CAJNOR010007812">
    <property type="protein sequence ID" value="CAF1623709.1"/>
    <property type="molecule type" value="Genomic_DNA"/>
</dbReference>
<keyword evidence="1" id="KW-0472">Membrane</keyword>
<protein>
    <submittedName>
        <fullName evidence="2">Uncharacterized protein</fullName>
    </submittedName>
</protein>
<accession>A0A816CI82</accession>
<dbReference type="Proteomes" id="UP000663828">
    <property type="component" value="Unassembled WGS sequence"/>
</dbReference>
<feature type="transmembrane region" description="Helical" evidence="1">
    <location>
        <begin position="73"/>
        <end position="93"/>
    </location>
</feature>
<keyword evidence="1" id="KW-0812">Transmembrane</keyword>
<evidence type="ECO:0000313" key="2">
    <source>
        <dbReference type="EMBL" id="CAF1623709.1"/>
    </source>
</evidence>
<comment type="caution">
    <text evidence="2">The sequence shown here is derived from an EMBL/GenBank/DDBJ whole genome shotgun (WGS) entry which is preliminary data.</text>
</comment>
<gene>
    <name evidence="2" type="ORF">XAT740_LOCUS50609</name>
</gene>